<comment type="function">
    <text evidence="11">Positively regulates the activity of the minus-end directed microtubule motor protein dynein. May enhance dynein-mediated microtubule sliding by targeting dynein to the microtubule plus end. Required for several dynein- and microtubule-dependent processes.</text>
</comment>
<dbReference type="Proteomes" id="UP000095280">
    <property type="component" value="Unplaced"/>
</dbReference>
<dbReference type="CDD" id="cd00200">
    <property type="entry name" value="WD40"/>
    <property type="match status" value="1"/>
</dbReference>
<keyword evidence="10 11" id="KW-0131">Cell cycle</keyword>
<evidence type="ECO:0000256" key="1">
    <source>
        <dbReference type="ARBA" id="ARBA00022448"/>
    </source>
</evidence>
<dbReference type="InterPro" id="IPR006594">
    <property type="entry name" value="LisH"/>
</dbReference>
<evidence type="ECO:0000256" key="7">
    <source>
        <dbReference type="ARBA" id="ARBA00022776"/>
    </source>
</evidence>
<feature type="repeat" description="WD" evidence="12">
    <location>
        <begin position="402"/>
        <end position="436"/>
    </location>
</feature>
<dbReference type="GO" id="GO:0051012">
    <property type="term" value="P:microtubule sliding"/>
    <property type="evidence" value="ECO:0007669"/>
    <property type="project" value="UniProtKB-UniRule"/>
</dbReference>
<feature type="domain" description="PAC1-like LisH-like dimerisation" evidence="13">
    <location>
        <begin position="5"/>
        <end position="39"/>
    </location>
</feature>
<dbReference type="Gene3D" id="1.20.960.30">
    <property type="match status" value="1"/>
</dbReference>
<dbReference type="PROSITE" id="PS00678">
    <property type="entry name" value="WD_REPEATS_1"/>
    <property type="match status" value="4"/>
</dbReference>
<evidence type="ECO:0000256" key="2">
    <source>
        <dbReference type="ARBA" id="ARBA00022490"/>
    </source>
</evidence>
<keyword evidence="7 11" id="KW-0498">Mitosis</keyword>
<dbReference type="GO" id="GO:0005874">
    <property type="term" value="C:microtubule"/>
    <property type="evidence" value="ECO:0007669"/>
    <property type="project" value="UniProtKB-KW"/>
</dbReference>
<comment type="subcellular location">
    <subcellularLocation>
        <location evidence="11">Cytoplasm</location>
        <location evidence="11">Cytoskeleton</location>
    </subcellularLocation>
    <subcellularLocation>
        <location evidence="11">Cytoplasm</location>
        <location evidence="11">Cytoskeleton</location>
        <location evidence="11">Microtubule organizing center</location>
        <location evidence="11">Centrosome</location>
    </subcellularLocation>
    <text evidence="11">Localizes to the plus end of microtubules and to the centrosome.</text>
</comment>
<feature type="repeat" description="WD" evidence="12">
    <location>
        <begin position="228"/>
        <end position="259"/>
    </location>
</feature>
<evidence type="ECO:0000256" key="5">
    <source>
        <dbReference type="ARBA" id="ARBA00022701"/>
    </source>
</evidence>
<organism evidence="14 15">
    <name type="scientific">Macrostomum lignano</name>
    <dbReference type="NCBI Taxonomy" id="282301"/>
    <lineage>
        <taxon>Eukaryota</taxon>
        <taxon>Metazoa</taxon>
        <taxon>Spiralia</taxon>
        <taxon>Lophotrochozoa</taxon>
        <taxon>Platyhelminthes</taxon>
        <taxon>Rhabditophora</taxon>
        <taxon>Macrostomorpha</taxon>
        <taxon>Macrostomida</taxon>
        <taxon>Macrostomidae</taxon>
        <taxon>Macrostomum</taxon>
    </lineage>
</organism>
<dbReference type="FunFam" id="1.20.960.30:FF:000002">
    <property type="entry name" value="Platelet-activating factor acetylhydrolase ib"/>
    <property type="match status" value="1"/>
</dbReference>
<dbReference type="SUPFAM" id="SSF109925">
    <property type="entry name" value="Lissencephaly-1 protein (Lis-1, PAF-AH alpha) N-terminal domain"/>
    <property type="match status" value="1"/>
</dbReference>
<evidence type="ECO:0000256" key="8">
    <source>
        <dbReference type="ARBA" id="ARBA00023054"/>
    </source>
</evidence>
<dbReference type="PROSITE" id="PS50082">
    <property type="entry name" value="WD_REPEATS_2"/>
    <property type="match status" value="6"/>
</dbReference>
<dbReference type="SUPFAM" id="SSF50978">
    <property type="entry name" value="WD40 repeat-like"/>
    <property type="match status" value="1"/>
</dbReference>
<feature type="repeat" description="WD" evidence="12">
    <location>
        <begin position="186"/>
        <end position="227"/>
    </location>
</feature>
<keyword evidence="5 11" id="KW-0493">Microtubule</keyword>
<dbReference type="SMART" id="SM00320">
    <property type="entry name" value="WD40"/>
    <property type="match status" value="7"/>
</dbReference>
<dbReference type="InterPro" id="IPR001680">
    <property type="entry name" value="WD40_rpt"/>
</dbReference>
<dbReference type="PROSITE" id="PS50896">
    <property type="entry name" value="LISH"/>
    <property type="match status" value="1"/>
</dbReference>
<dbReference type="InterPro" id="IPR036322">
    <property type="entry name" value="WD40_repeat_dom_sf"/>
</dbReference>
<keyword evidence="4 11" id="KW-0132">Cell division</keyword>
<dbReference type="GO" id="GO:0005737">
    <property type="term" value="C:cytoplasm"/>
    <property type="evidence" value="ECO:0007669"/>
    <property type="project" value="UniProtKB-UniRule"/>
</dbReference>
<dbReference type="GO" id="GO:0000132">
    <property type="term" value="P:establishment of mitotic spindle orientation"/>
    <property type="evidence" value="ECO:0007669"/>
    <property type="project" value="UniProtKB-UniRule"/>
</dbReference>
<dbReference type="PIRSF" id="PIRSF037647">
    <property type="entry name" value="Dynein_regulator_Lis1"/>
    <property type="match status" value="1"/>
</dbReference>
<proteinExistence type="inferred from homology"/>
<feature type="repeat" description="WD" evidence="12">
    <location>
        <begin position="102"/>
        <end position="143"/>
    </location>
</feature>
<comment type="domain">
    <text evidence="11">Dimerization mediated by the LisH domain may be required to activate dynein.</text>
</comment>
<dbReference type="Gene3D" id="2.130.10.10">
    <property type="entry name" value="YVTN repeat-like/Quinoprotein amine dehydrogenase"/>
    <property type="match status" value="1"/>
</dbReference>
<comment type="similarity">
    <text evidence="11">Belongs to the WD repeat LIS1/nudF family.</text>
</comment>
<evidence type="ECO:0000259" key="13">
    <source>
        <dbReference type="Pfam" id="PF24951"/>
    </source>
</evidence>
<evidence type="ECO:0000256" key="6">
    <source>
        <dbReference type="ARBA" id="ARBA00022737"/>
    </source>
</evidence>
<protein>
    <recommendedName>
        <fullName evidence="11">Lissencephaly-1 homolog</fullName>
    </recommendedName>
</protein>
<dbReference type="InterPro" id="IPR020472">
    <property type="entry name" value="WD40_PAC1"/>
</dbReference>
<dbReference type="InterPro" id="IPR019775">
    <property type="entry name" value="WD40_repeat_CS"/>
</dbReference>
<keyword evidence="8 11" id="KW-0175">Coiled coil</keyword>
<dbReference type="WBParaSite" id="maker-uti_cns_0045494-snap-gene-1.38-mRNA-1">
    <property type="protein sequence ID" value="maker-uti_cns_0045494-snap-gene-1.38-mRNA-1"/>
    <property type="gene ID" value="maker-uti_cns_0045494-snap-gene-1.38"/>
</dbReference>
<dbReference type="Pfam" id="PF00400">
    <property type="entry name" value="WD40"/>
    <property type="match status" value="2"/>
</dbReference>
<dbReference type="GO" id="GO:0070840">
    <property type="term" value="F:dynein complex binding"/>
    <property type="evidence" value="ECO:0007669"/>
    <property type="project" value="UniProtKB-UniRule"/>
</dbReference>
<keyword evidence="9 11" id="KW-0206">Cytoskeleton</keyword>
<evidence type="ECO:0000313" key="15">
    <source>
        <dbReference type="WBParaSite" id="maker-uti_cns_0045494-snap-gene-1.38-mRNA-1"/>
    </source>
</evidence>
<dbReference type="PROSITE" id="PS50294">
    <property type="entry name" value="WD_REPEATS_REGION"/>
    <property type="match status" value="6"/>
</dbReference>
<dbReference type="InterPro" id="IPR015943">
    <property type="entry name" value="WD40/YVTN_repeat-like_dom_sf"/>
</dbReference>
<feature type="repeat" description="WD" evidence="12">
    <location>
        <begin position="360"/>
        <end position="401"/>
    </location>
</feature>
<keyword evidence="14" id="KW-1185">Reference proteome</keyword>
<dbReference type="Pfam" id="PF25173">
    <property type="entry name" value="Beta-prop_WDR3_1st"/>
    <property type="match status" value="1"/>
</dbReference>
<dbReference type="PANTHER" id="PTHR14604:SF4">
    <property type="entry name" value="F-BOX DOMAIN-CONTAINING PROTEIN"/>
    <property type="match status" value="1"/>
</dbReference>
<dbReference type="PANTHER" id="PTHR14604">
    <property type="entry name" value="WD40 REPEAT PF20"/>
    <property type="match status" value="1"/>
</dbReference>
<evidence type="ECO:0000256" key="10">
    <source>
        <dbReference type="ARBA" id="ARBA00023306"/>
    </source>
</evidence>
<evidence type="ECO:0000256" key="4">
    <source>
        <dbReference type="ARBA" id="ARBA00022618"/>
    </source>
</evidence>
<dbReference type="AlphaFoldDB" id="A0A1I8J0W4"/>
<dbReference type="InterPro" id="IPR037190">
    <property type="entry name" value="LIS1_N"/>
</dbReference>
<dbReference type="GO" id="GO:0051301">
    <property type="term" value="P:cell division"/>
    <property type="evidence" value="ECO:0007669"/>
    <property type="project" value="UniProtKB-KW"/>
</dbReference>
<sequence>MVLSQRQREELNKAIADYLKSQGYTKTFEQFKEESELQGEIDKKYEDLLQKKWTSVIRLQKKVHDLEKKLSEAESEINVGAPSRDKRSPTEWIPRPPAKYEFPGHRGPVTCVKFHPIYAQMVSASEDATIKVWDYESGEFERTMKGHTNSVQDLAFDASGKLLASCSHDLQVKLWDFTTYECLKTLSGHDHNVSSVHFTPSGDFLVSAGRDQLIKVWEVSTGYCVKTLAGHQQWVRMVRVSPDGTLIASCSNDHSVRVWLVATKECKADLREHENVVEAVAWAPDNAKEAVCQAAGGDANKRPGPYLVSAGRGISQFNLSQFEVQRRISQNSNLLTSGSPRRDRVIKFWDTSAQLCLFTLVGHDNWVRAVLFHPGGKYLVSCSDDKTIRVWDLANKRNTKTLDAHSHFVTTIDFHKKSPYLVSGCVDQTVKVWECR</sequence>
<feature type="repeat" description="WD" evidence="12">
    <location>
        <begin position="144"/>
        <end position="185"/>
    </location>
</feature>
<dbReference type="HAMAP" id="MF_03141">
    <property type="entry name" value="lis1"/>
    <property type="match status" value="1"/>
</dbReference>
<keyword evidence="6" id="KW-0677">Repeat</keyword>
<accession>A0A1I8J0W4</accession>
<dbReference type="GO" id="GO:0005875">
    <property type="term" value="C:microtubule associated complex"/>
    <property type="evidence" value="ECO:0007669"/>
    <property type="project" value="UniProtKB-UniRule"/>
</dbReference>
<dbReference type="SMART" id="SM00667">
    <property type="entry name" value="LisH"/>
    <property type="match status" value="1"/>
</dbReference>
<keyword evidence="2 11" id="KW-0963">Cytoplasm</keyword>
<dbReference type="Pfam" id="PF24951">
    <property type="entry name" value="LisH_PAC1"/>
    <property type="match status" value="1"/>
</dbReference>
<evidence type="ECO:0000256" key="11">
    <source>
        <dbReference type="HAMAP-Rule" id="MF_03141"/>
    </source>
</evidence>
<reference evidence="15" key="1">
    <citation type="submission" date="2016-11" db="UniProtKB">
        <authorList>
            <consortium name="WormBaseParasite"/>
        </authorList>
    </citation>
    <scope>IDENTIFICATION</scope>
</reference>
<dbReference type="InterPro" id="IPR056795">
    <property type="entry name" value="PAC1-like_LisH-like_dom"/>
</dbReference>
<keyword evidence="3 12" id="KW-0853">WD repeat</keyword>
<evidence type="ECO:0000256" key="12">
    <source>
        <dbReference type="PROSITE-ProRule" id="PRU00221"/>
    </source>
</evidence>
<name>A0A1I8J0W4_9PLAT</name>
<evidence type="ECO:0000256" key="9">
    <source>
        <dbReference type="ARBA" id="ARBA00023212"/>
    </source>
</evidence>
<dbReference type="GO" id="GO:0005813">
    <property type="term" value="C:centrosome"/>
    <property type="evidence" value="ECO:0007669"/>
    <property type="project" value="UniProtKB-SubCell"/>
</dbReference>
<dbReference type="InterPro" id="IPR050995">
    <property type="entry name" value="WD-F-box_domain-protein"/>
</dbReference>
<evidence type="ECO:0000256" key="3">
    <source>
        <dbReference type="ARBA" id="ARBA00022574"/>
    </source>
</evidence>
<evidence type="ECO:0000313" key="14">
    <source>
        <dbReference type="Proteomes" id="UP000095280"/>
    </source>
</evidence>
<dbReference type="InterPro" id="IPR017252">
    <property type="entry name" value="Dynein_regulator_LIS1"/>
</dbReference>
<dbReference type="PRINTS" id="PR00320">
    <property type="entry name" value="GPROTEINBRPT"/>
</dbReference>
<keyword evidence="1 11" id="KW-0813">Transport</keyword>